<reference evidence="7 9" key="2">
    <citation type="submission" date="2023-07" db="EMBL/GenBank/DDBJ databases">
        <title>Genomic Encyclopedia of Type Strains, Phase IV (KMG-IV): sequencing the most valuable type-strain genomes for metagenomic binning, comparative biology and taxonomic classification.</title>
        <authorList>
            <person name="Goeker M."/>
        </authorList>
    </citation>
    <scope>NUCLEOTIDE SEQUENCE [LARGE SCALE GENOMIC DNA]</scope>
    <source>
        <strain evidence="7 9">DSM 338</strain>
    </source>
</reference>
<evidence type="ECO:0000256" key="1">
    <source>
        <dbReference type="ARBA" id="ARBA00005417"/>
    </source>
</evidence>
<dbReference type="InterPro" id="IPR003593">
    <property type="entry name" value="AAA+_ATPase"/>
</dbReference>
<proteinExistence type="inferred from homology"/>
<protein>
    <submittedName>
        <fullName evidence="6">ABC transporter ATP-binding protein</fullName>
    </submittedName>
    <submittedName>
        <fullName evidence="7">Spermidine/putrescine transport system ATP-binding protein</fullName>
    </submittedName>
</protein>
<dbReference type="EMBL" id="BSDO01000001">
    <property type="protein sequence ID" value="GLI21421.1"/>
    <property type="molecule type" value="Genomic_DNA"/>
</dbReference>
<dbReference type="Proteomes" id="UP001245370">
    <property type="component" value="Unassembled WGS sequence"/>
</dbReference>
<dbReference type="GeneID" id="95761888"/>
<dbReference type="Gene3D" id="3.40.50.300">
    <property type="entry name" value="P-loop containing nucleotide triphosphate hydrolases"/>
    <property type="match status" value="1"/>
</dbReference>
<dbReference type="PANTHER" id="PTHR42781:SF4">
    <property type="entry name" value="SPERMIDINE_PUTRESCINE IMPORT ATP-BINDING PROTEIN POTA"/>
    <property type="match status" value="1"/>
</dbReference>
<evidence type="ECO:0000256" key="4">
    <source>
        <dbReference type="ARBA" id="ARBA00022840"/>
    </source>
</evidence>
<keyword evidence="4 6" id="KW-0067">ATP-binding</keyword>
<dbReference type="SUPFAM" id="SSF50331">
    <property type="entry name" value="MOP-like"/>
    <property type="match status" value="1"/>
</dbReference>
<evidence type="ECO:0000313" key="7">
    <source>
        <dbReference type="EMBL" id="MDR6333145.1"/>
    </source>
</evidence>
<dbReference type="GO" id="GO:0043190">
    <property type="term" value="C:ATP-binding cassette (ABC) transporter complex"/>
    <property type="evidence" value="ECO:0007669"/>
    <property type="project" value="InterPro"/>
</dbReference>
<dbReference type="GO" id="GO:0015847">
    <property type="term" value="P:putrescine transport"/>
    <property type="evidence" value="ECO:0007669"/>
    <property type="project" value="UniProtKB-ARBA"/>
</dbReference>
<dbReference type="AlphaFoldDB" id="A0A9W6FIQ4"/>
<dbReference type="InterPro" id="IPR013611">
    <property type="entry name" value="Transp-assoc_OB_typ2"/>
</dbReference>
<dbReference type="InterPro" id="IPR003439">
    <property type="entry name" value="ABC_transporter-like_ATP-bd"/>
</dbReference>
<dbReference type="GO" id="GO:0022857">
    <property type="term" value="F:transmembrane transporter activity"/>
    <property type="evidence" value="ECO:0007669"/>
    <property type="project" value="InterPro"/>
</dbReference>
<accession>A0A9W6FIQ4</accession>
<dbReference type="GO" id="GO:0005524">
    <property type="term" value="F:ATP binding"/>
    <property type="evidence" value="ECO:0007669"/>
    <property type="project" value="UniProtKB-KW"/>
</dbReference>
<dbReference type="PANTHER" id="PTHR42781">
    <property type="entry name" value="SPERMIDINE/PUTRESCINE IMPORT ATP-BINDING PROTEIN POTA"/>
    <property type="match status" value="1"/>
</dbReference>
<dbReference type="InterPro" id="IPR027417">
    <property type="entry name" value="P-loop_NTPase"/>
</dbReference>
<evidence type="ECO:0000259" key="5">
    <source>
        <dbReference type="PROSITE" id="PS50893"/>
    </source>
</evidence>
<keyword evidence="9" id="KW-1185">Reference proteome</keyword>
<dbReference type="InterPro" id="IPR008995">
    <property type="entry name" value="Mo/tungstate-bd_C_term_dom"/>
</dbReference>
<evidence type="ECO:0000313" key="8">
    <source>
        <dbReference type="Proteomes" id="UP001144397"/>
    </source>
</evidence>
<gene>
    <name evidence="7" type="ORF">GGQ86_001609</name>
    <name evidence="6" type="ORF">XFLAVUS301_10950</name>
</gene>
<dbReference type="SUPFAM" id="SSF52540">
    <property type="entry name" value="P-loop containing nucleoside triphosphate hydrolases"/>
    <property type="match status" value="1"/>
</dbReference>
<dbReference type="Proteomes" id="UP001144397">
    <property type="component" value="Unassembled WGS sequence"/>
</dbReference>
<organism evidence="6 8">
    <name type="scientific">Xanthobacter flavus</name>
    <dbReference type="NCBI Taxonomy" id="281"/>
    <lineage>
        <taxon>Bacteria</taxon>
        <taxon>Pseudomonadati</taxon>
        <taxon>Pseudomonadota</taxon>
        <taxon>Alphaproteobacteria</taxon>
        <taxon>Hyphomicrobiales</taxon>
        <taxon>Xanthobacteraceae</taxon>
        <taxon>Xanthobacter</taxon>
    </lineage>
</organism>
<dbReference type="GO" id="GO:0016887">
    <property type="term" value="F:ATP hydrolysis activity"/>
    <property type="evidence" value="ECO:0007669"/>
    <property type="project" value="InterPro"/>
</dbReference>
<name>A0A9W6FIQ4_XANFL</name>
<dbReference type="InterPro" id="IPR050093">
    <property type="entry name" value="ABC_SmlMolc_Importer"/>
</dbReference>
<keyword evidence="3" id="KW-0547">Nucleotide-binding</keyword>
<comment type="similarity">
    <text evidence="1">Belongs to the ABC transporter superfamily.</text>
</comment>
<dbReference type="RefSeq" id="WP_281805982.1">
    <property type="nucleotide sequence ID" value="NZ_BSDO01000001.1"/>
</dbReference>
<sequence>MTDALAMPFTAAAAAEKTSAHAARDIAVSLRGIGKTFQGTTALEAATLDIRKGEFFSLLGPSGCGKTTLLRIIGGFEHPTRGELLIGGKPMLDRRPFERRTNMVFQHGALFPHLTVAQNIAFGLEMSRQPRATIDRRVAEALDMVRLADFGGRGIDQLSGGQRQRVALARALVNDPEVLLLDEPLGALDLKLRLQMQDELKRLHREIGGTFVFVTHDQGEAISMSDRIAVMSRGRIEQVGAPRDIYEQPASRFVAEFMGHSNFYEGTVSLNPPEGAGEVMIRGTPFPCRVPPAFAVGSPVFIALRFERVEVVAAEASGGGMEGTLVEETYLGPTIQRTVDLGAMGRIISDTANNGREAPLGAGARVRVRWTPDSPTLLAP</sequence>
<dbReference type="InterPro" id="IPR017871">
    <property type="entry name" value="ABC_transporter-like_CS"/>
</dbReference>
<keyword evidence="2" id="KW-0813">Transport</keyword>
<reference evidence="6" key="1">
    <citation type="submission" date="2022-12" db="EMBL/GenBank/DDBJ databases">
        <title>Reference genome sequencing for broad-spectrum identification of bacterial and archaeal isolates by mass spectrometry.</title>
        <authorList>
            <person name="Sekiguchi Y."/>
            <person name="Tourlousse D.M."/>
        </authorList>
    </citation>
    <scope>NUCLEOTIDE SEQUENCE</scope>
    <source>
        <strain evidence="6">301</strain>
    </source>
</reference>
<evidence type="ECO:0000313" key="6">
    <source>
        <dbReference type="EMBL" id="GLI21421.1"/>
    </source>
</evidence>
<dbReference type="EMBL" id="JAVDPY010000002">
    <property type="protein sequence ID" value="MDR6333145.1"/>
    <property type="molecule type" value="Genomic_DNA"/>
</dbReference>
<evidence type="ECO:0000256" key="2">
    <source>
        <dbReference type="ARBA" id="ARBA00022448"/>
    </source>
</evidence>
<dbReference type="SMART" id="SM00382">
    <property type="entry name" value="AAA"/>
    <property type="match status" value="1"/>
</dbReference>
<dbReference type="Pfam" id="PF08402">
    <property type="entry name" value="TOBE_2"/>
    <property type="match status" value="1"/>
</dbReference>
<feature type="domain" description="ABC transporter" evidence="5">
    <location>
        <begin position="28"/>
        <end position="258"/>
    </location>
</feature>
<dbReference type="Gene3D" id="2.40.50.100">
    <property type="match status" value="1"/>
</dbReference>
<dbReference type="Pfam" id="PF00005">
    <property type="entry name" value="ABC_tran"/>
    <property type="match status" value="1"/>
</dbReference>
<evidence type="ECO:0000256" key="3">
    <source>
        <dbReference type="ARBA" id="ARBA00022741"/>
    </source>
</evidence>
<dbReference type="FunFam" id="3.40.50.300:FF:000133">
    <property type="entry name" value="Spermidine/putrescine import ATP-binding protein PotA"/>
    <property type="match status" value="1"/>
</dbReference>
<dbReference type="PROSITE" id="PS00211">
    <property type="entry name" value="ABC_TRANSPORTER_1"/>
    <property type="match status" value="1"/>
</dbReference>
<comment type="caution">
    <text evidence="6">The sequence shown here is derived from an EMBL/GenBank/DDBJ whole genome shotgun (WGS) entry which is preliminary data.</text>
</comment>
<dbReference type="PROSITE" id="PS50893">
    <property type="entry name" value="ABC_TRANSPORTER_2"/>
    <property type="match status" value="1"/>
</dbReference>
<evidence type="ECO:0000313" key="9">
    <source>
        <dbReference type="Proteomes" id="UP001245370"/>
    </source>
</evidence>